<comment type="similarity">
    <text evidence="3 9">Belongs to the ARF family.</text>
</comment>
<dbReference type="Gene3D" id="2.30.30.1040">
    <property type="match status" value="1"/>
</dbReference>
<dbReference type="STRING" id="1088818.A0A2I0B2B2"/>
<accession>A0A2I0B2B2</accession>
<dbReference type="EMBL" id="KZ451922">
    <property type="protein sequence ID" value="PKA61935.1"/>
    <property type="molecule type" value="Genomic_DNA"/>
</dbReference>
<dbReference type="GO" id="GO:0006355">
    <property type="term" value="P:regulation of DNA-templated transcription"/>
    <property type="evidence" value="ECO:0007669"/>
    <property type="project" value="InterPro"/>
</dbReference>
<feature type="compositionally biased region" description="Polar residues" evidence="10">
    <location>
        <begin position="498"/>
        <end position="508"/>
    </location>
</feature>
<feature type="domain" description="TF-B3" evidence="11">
    <location>
        <begin position="123"/>
        <end position="225"/>
    </location>
</feature>
<evidence type="ECO:0000256" key="10">
    <source>
        <dbReference type="SAM" id="MobiDB-lite"/>
    </source>
</evidence>
<feature type="domain" description="PB1" evidence="12">
    <location>
        <begin position="581"/>
        <end position="662"/>
    </location>
</feature>
<keyword evidence="5 9" id="KW-0238">DNA-binding</keyword>
<keyword evidence="4 9" id="KW-0805">Transcription regulation</keyword>
<evidence type="ECO:0000256" key="3">
    <source>
        <dbReference type="ARBA" id="ARBA00007853"/>
    </source>
</evidence>
<proteinExistence type="inferred from homology"/>
<evidence type="ECO:0000256" key="4">
    <source>
        <dbReference type="ARBA" id="ARBA00023015"/>
    </source>
</evidence>
<dbReference type="PROSITE" id="PS51745">
    <property type="entry name" value="PB1"/>
    <property type="match status" value="1"/>
</dbReference>
<dbReference type="Pfam" id="PF02362">
    <property type="entry name" value="B3"/>
    <property type="match status" value="1"/>
</dbReference>
<dbReference type="OrthoDB" id="1906869at2759"/>
<protein>
    <recommendedName>
        <fullName evidence="9">Auxin response factor</fullName>
    </recommendedName>
</protein>
<evidence type="ECO:0000256" key="7">
    <source>
        <dbReference type="ARBA" id="ARBA00023242"/>
    </source>
</evidence>
<dbReference type="GO" id="GO:0003677">
    <property type="term" value="F:DNA binding"/>
    <property type="evidence" value="ECO:0007669"/>
    <property type="project" value="UniProtKB-KW"/>
</dbReference>
<evidence type="ECO:0000256" key="8">
    <source>
        <dbReference type="ARBA" id="ARBA00023294"/>
    </source>
</evidence>
<comment type="subcellular location">
    <subcellularLocation>
        <location evidence="2 9">Nucleus</location>
    </subcellularLocation>
</comment>
<name>A0A2I0B2B2_9ASPA</name>
<dbReference type="Proteomes" id="UP000236161">
    <property type="component" value="Unassembled WGS sequence"/>
</dbReference>
<reference evidence="13 14" key="1">
    <citation type="journal article" date="2017" name="Nature">
        <title>The Apostasia genome and the evolution of orchids.</title>
        <authorList>
            <person name="Zhang G.Q."/>
            <person name="Liu K.W."/>
            <person name="Li Z."/>
            <person name="Lohaus R."/>
            <person name="Hsiao Y.Y."/>
            <person name="Niu S.C."/>
            <person name="Wang J.Y."/>
            <person name="Lin Y.C."/>
            <person name="Xu Q."/>
            <person name="Chen L.J."/>
            <person name="Yoshida K."/>
            <person name="Fujiwara S."/>
            <person name="Wang Z.W."/>
            <person name="Zhang Y.Q."/>
            <person name="Mitsuda N."/>
            <person name="Wang M."/>
            <person name="Liu G.H."/>
            <person name="Pecoraro L."/>
            <person name="Huang H.X."/>
            <person name="Xiao X.J."/>
            <person name="Lin M."/>
            <person name="Wu X.Y."/>
            <person name="Wu W.L."/>
            <person name="Chen Y.Y."/>
            <person name="Chang S.B."/>
            <person name="Sakamoto S."/>
            <person name="Ohme-Takagi M."/>
            <person name="Yagi M."/>
            <person name="Zeng S.J."/>
            <person name="Shen C.Y."/>
            <person name="Yeh C.M."/>
            <person name="Luo Y.B."/>
            <person name="Tsai W.C."/>
            <person name="Van de Peer Y."/>
            <person name="Liu Z.J."/>
        </authorList>
    </citation>
    <scope>NUCLEOTIDE SEQUENCE [LARGE SCALE GENOMIC DNA]</scope>
    <source>
        <strain evidence="14">cv. Shenzhen</strain>
        <tissue evidence="13">Stem</tissue>
    </source>
</reference>
<keyword evidence="8 9" id="KW-0927">Auxin signaling pathway</keyword>
<dbReference type="GO" id="GO:0009734">
    <property type="term" value="P:auxin-activated signaling pathway"/>
    <property type="evidence" value="ECO:0007669"/>
    <property type="project" value="UniProtKB-KW"/>
</dbReference>
<dbReference type="CDD" id="cd10017">
    <property type="entry name" value="B3_DNA"/>
    <property type="match status" value="1"/>
</dbReference>
<keyword evidence="7 9" id="KW-0539">Nucleus</keyword>
<comment type="subunit">
    <text evidence="9">Homodimers and heterodimers.</text>
</comment>
<gene>
    <name evidence="13" type="primary">ARF18</name>
    <name evidence="13" type="ORF">AXF42_Ash019141</name>
</gene>
<keyword evidence="14" id="KW-1185">Reference proteome</keyword>
<dbReference type="SUPFAM" id="SSF101936">
    <property type="entry name" value="DNA-binding pseudobarrel domain"/>
    <property type="match status" value="1"/>
</dbReference>
<sequence>MQGFVGQRMEAEKATGGIEEDDKCVNHLLWRSCAGELVEVPPVNSMVYYIPQGHAEHALTPVNFDSRLNVPALVPCLVTSVKYMAEPETDDIFAKIGMVPLSGNGFDCNREDEPVSQEKLEFEKKNLTQSDANSGGSFSVPKNIAESLFPRLDYSARKPLQFLVAKDVHGVGWSFRHIYRGTPQRHLLTTGWSAFLNSKKLAFGDLVIFLRDENGDLRVGFRRVREKKRTSDDRLEPPSLPPPASMANQICRALSSYLKDRSRSKNVCTSICGQEMRPRGKVRADSVIEAATLAANGKPFEVTYYPATGTPEFVVKASKVRAAMEMNWRPGMRFKMAFELDNFSKTSWSMGVVSVVQPSDPIRWPNSPWRLFQVLWDEGSGVPQELNSVSPWQLEPTSKMPPIILSSIPLSRMKVHIPHHSDIPVGIQSPATIFPHWRSSLYLPSSMQGARHSFLYGIPPKDISNGNLQCGIFHAAFLLPDRTYSPPPTVSGAQVITSDSSFKEQTMTNEEENSKEGKKKPETVPLRLFGTPVYPDEQLSLRISSSSVASSSDREEINIPKVRHHSSSSQKADTLATNYQAAHCKVFMEYENVGRVIDLSAIVSLEDLYYRLLNMFEVHISDLVDRIVFRDAANAEVKLGTDEPFMKFLKKVKRLTILRRSRGNSKEKLYK</sequence>
<dbReference type="AlphaFoldDB" id="A0A2I0B2B2"/>
<evidence type="ECO:0000256" key="2">
    <source>
        <dbReference type="ARBA" id="ARBA00004123"/>
    </source>
</evidence>
<dbReference type="InterPro" id="IPR053793">
    <property type="entry name" value="PB1-like"/>
</dbReference>
<dbReference type="InterPro" id="IPR015300">
    <property type="entry name" value="DNA-bd_pseudobarrel_sf"/>
</dbReference>
<evidence type="ECO:0000259" key="12">
    <source>
        <dbReference type="PROSITE" id="PS51745"/>
    </source>
</evidence>
<dbReference type="InterPro" id="IPR003340">
    <property type="entry name" value="B3_DNA-bd"/>
</dbReference>
<evidence type="ECO:0000259" key="11">
    <source>
        <dbReference type="PROSITE" id="PS50863"/>
    </source>
</evidence>
<evidence type="ECO:0000256" key="6">
    <source>
        <dbReference type="ARBA" id="ARBA00023163"/>
    </source>
</evidence>
<evidence type="ECO:0000313" key="14">
    <source>
        <dbReference type="Proteomes" id="UP000236161"/>
    </source>
</evidence>
<evidence type="ECO:0000313" key="13">
    <source>
        <dbReference type="EMBL" id="PKA61935.1"/>
    </source>
</evidence>
<dbReference type="GO" id="GO:0005634">
    <property type="term" value="C:nucleus"/>
    <property type="evidence" value="ECO:0007669"/>
    <property type="project" value="UniProtKB-SubCell"/>
</dbReference>
<evidence type="ECO:0000256" key="5">
    <source>
        <dbReference type="ARBA" id="ARBA00023125"/>
    </source>
</evidence>
<feature type="compositionally biased region" description="Basic and acidic residues" evidence="10">
    <location>
        <begin position="512"/>
        <end position="522"/>
    </location>
</feature>
<dbReference type="PANTHER" id="PTHR31384:SF94">
    <property type="entry name" value="AUXIN RESPONSE FACTOR 17"/>
    <property type="match status" value="1"/>
</dbReference>
<dbReference type="SMART" id="SM01019">
    <property type="entry name" value="B3"/>
    <property type="match status" value="1"/>
</dbReference>
<evidence type="ECO:0000256" key="9">
    <source>
        <dbReference type="RuleBase" id="RU004561"/>
    </source>
</evidence>
<organism evidence="13 14">
    <name type="scientific">Apostasia shenzhenica</name>
    <dbReference type="NCBI Taxonomy" id="1088818"/>
    <lineage>
        <taxon>Eukaryota</taxon>
        <taxon>Viridiplantae</taxon>
        <taxon>Streptophyta</taxon>
        <taxon>Embryophyta</taxon>
        <taxon>Tracheophyta</taxon>
        <taxon>Spermatophyta</taxon>
        <taxon>Magnoliopsida</taxon>
        <taxon>Liliopsida</taxon>
        <taxon>Asparagales</taxon>
        <taxon>Orchidaceae</taxon>
        <taxon>Apostasioideae</taxon>
        <taxon>Apostasia</taxon>
    </lineage>
</organism>
<dbReference type="PROSITE" id="PS50863">
    <property type="entry name" value="B3"/>
    <property type="match status" value="1"/>
</dbReference>
<evidence type="ECO:0000256" key="1">
    <source>
        <dbReference type="ARBA" id="ARBA00003182"/>
    </source>
</evidence>
<dbReference type="PANTHER" id="PTHR31384">
    <property type="entry name" value="AUXIN RESPONSE FACTOR 4-RELATED"/>
    <property type="match status" value="1"/>
</dbReference>
<dbReference type="InterPro" id="IPR044835">
    <property type="entry name" value="ARF_plant"/>
</dbReference>
<comment type="function">
    <text evidence="1 9">Auxin response factors (ARFs) are transcriptional factors that bind specifically to the DNA sequence 5'-TGTCTC-3' found in the auxin-responsive promoter elements (AuxREs).</text>
</comment>
<dbReference type="Gene3D" id="2.40.330.10">
    <property type="entry name" value="DNA-binding pseudobarrel domain"/>
    <property type="match status" value="1"/>
</dbReference>
<feature type="region of interest" description="Disordered" evidence="10">
    <location>
        <begin position="498"/>
        <end position="522"/>
    </location>
</feature>
<dbReference type="Pfam" id="PF06507">
    <property type="entry name" value="ARF_AD"/>
    <property type="match status" value="1"/>
</dbReference>
<dbReference type="Gene3D" id="3.10.20.90">
    <property type="entry name" value="Phosphatidylinositol 3-kinase Catalytic Subunit, Chain A, domain 1"/>
    <property type="match status" value="1"/>
</dbReference>
<dbReference type="FunFam" id="2.40.330.10:FF:000001">
    <property type="entry name" value="Auxin response factor"/>
    <property type="match status" value="1"/>
</dbReference>
<keyword evidence="6 9" id="KW-0804">Transcription</keyword>
<dbReference type="InterPro" id="IPR010525">
    <property type="entry name" value="ARF_dom"/>
</dbReference>